<dbReference type="Gene3D" id="1.10.260.40">
    <property type="entry name" value="lambda repressor-like DNA-binding domains"/>
    <property type="match status" value="1"/>
</dbReference>
<dbReference type="Pfam" id="PF01381">
    <property type="entry name" value="HTH_3"/>
    <property type="match status" value="1"/>
</dbReference>
<evidence type="ECO:0000259" key="2">
    <source>
        <dbReference type="PROSITE" id="PS50943"/>
    </source>
</evidence>
<dbReference type="STRING" id="870242.cpu_00830"/>
<dbReference type="OrthoDB" id="9812960at2"/>
<dbReference type="EMBL" id="BDJK01000003">
    <property type="protein sequence ID" value="GAV21573.1"/>
    <property type="molecule type" value="Genomic_DNA"/>
</dbReference>
<dbReference type="PANTHER" id="PTHR46558">
    <property type="entry name" value="TRACRIPTIONAL REGULATORY PROTEIN-RELATED-RELATED"/>
    <property type="match status" value="1"/>
</dbReference>
<reference evidence="4" key="1">
    <citation type="submission" date="2016-12" db="EMBL/GenBank/DDBJ databases">
        <title>Draft Genome Sequences od Carboxydothermus pertinax and islandicus, Hydrogenogenic Carboxydotrophic Bacteria.</title>
        <authorList>
            <person name="Fukuyama Y."/>
            <person name="Ohmae K."/>
            <person name="Yoneda Y."/>
            <person name="Yoshida T."/>
            <person name="Sako Y."/>
        </authorList>
    </citation>
    <scope>NUCLEOTIDE SEQUENCE [LARGE SCALE GENOMIC DNA]</scope>
    <source>
        <strain evidence="4">Ug1</strain>
    </source>
</reference>
<evidence type="ECO:0000256" key="1">
    <source>
        <dbReference type="ARBA" id="ARBA00023125"/>
    </source>
</evidence>
<dbReference type="PANTHER" id="PTHR46558:SF4">
    <property type="entry name" value="DNA-BIDING PHAGE PROTEIN"/>
    <property type="match status" value="1"/>
</dbReference>
<dbReference type="GO" id="GO:0003677">
    <property type="term" value="F:DNA binding"/>
    <property type="evidence" value="ECO:0007669"/>
    <property type="project" value="UniProtKB-KW"/>
</dbReference>
<dbReference type="Proteomes" id="UP000187485">
    <property type="component" value="Unassembled WGS sequence"/>
</dbReference>
<dbReference type="PROSITE" id="PS50943">
    <property type="entry name" value="HTH_CROC1"/>
    <property type="match status" value="1"/>
</dbReference>
<dbReference type="InterPro" id="IPR001387">
    <property type="entry name" value="Cro/C1-type_HTH"/>
</dbReference>
<dbReference type="AlphaFoldDB" id="A0A1L8CRP5"/>
<comment type="caution">
    <text evidence="3">The sequence shown here is derived from an EMBL/GenBank/DDBJ whole genome shotgun (WGS) entry which is preliminary data.</text>
</comment>
<keyword evidence="1" id="KW-0238">DNA-binding</keyword>
<keyword evidence="4" id="KW-1185">Reference proteome</keyword>
<dbReference type="RefSeq" id="WP_075858025.1">
    <property type="nucleotide sequence ID" value="NZ_BDJK01000003.1"/>
</dbReference>
<name>A0A1L8CRP5_9THEO</name>
<evidence type="ECO:0000313" key="3">
    <source>
        <dbReference type="EMBL" id="GAV21573.1"/>
    </source>
</evidence>
<sequence>MNKLKQLRKANGLTQMEMAKKLGISDSYYCQIENGKRRMSLKTALDIAAILKVTPNDLFLSSDFAECQEKSQTKAG</sequence>
<organism evidence="3 4">
    <name type="scientific">Carboxydothermus pertinax</name>
    <dbReference type="NCBI Taxonomy" id="870242"/>
    <lineage>
        <taxon>Bacteria</taxon>
        <taxon>Bacillati</taxon>
        <taxon>Bacillota</taxon>
        <taxon>Clostridia</taxon>
        <taxon>Thermoanaerobacterales</taxon>
        <taxon>Thermoanaerobacteraceae</taxon>
        <taxon>Carboxydothermus</taxon>
    </lineage>
</organism>
<dbReference type="CDD" id="cd00093">
    <property type="entry name" value="HTH_XRE"/>
    <property type="match status" value="1"/>
</dbReference>
<dbReference type="InterPro" id="IPR010982">
    <property type="entry name" value="Lambda_DNA-bd_dom_sf"/>
</dbReference>
<gene>
    <name evidence="3" type="ORF">cpu_00830</name>
</gene>
<feature type="domain" description="HTH cro/C1-type" evidence="2">
    <location>
        <begin position="4"/>
        <end position="58"/>
    </location>
</feature>
<evidence type="ECO:0000313" key="4">
    <source>
        <dbReference type="Proteomes" id="UP000187485"/>
    </source>
</evidence>
<protein>
    <submittedName>
        <fullName evidence="3">Transcriptional regulator</fullName>
    </submittedName>
</protein>
<dbReference type="SUPFAM" id="SSF47413">
    <property type="entry name" value="lambda repressor-like DNA-binding domains"/>
    <property type="match status" value="1"/>
</dbReference>
<dbReference type="SMART" id="SM00530">
    <property type="entry name" value="HTH_XRE"/>
    <property type="match status" value="1"/>
</dbReference>
<accession>A0A1L8CRP5</accession>
<proteinExistence type="predicted"/>